<reference evidence="3 4" key="1">
    <citation type="submission" date="2020-03" db="EMBL/GenBank/DDBJ databases">
        <title>Genomic Encyclopedia of Type Strains, Phase IV (KMG-IV): sequencing the most valuable type-strain genomes for metagenomic binning, comparative biology and taxonomic classification.</title>
        <authorList>
            <person name="Goeker M."/>
        </authorList>
    </citation>
    <scope>NUCLEOTIDE SEQUENCE [LARGE SCALE GENOMIC DNA]</scope>
    <source>
        <strain evidence="3 4">DSM 5718</strain>
    </source>
</reference>
<feature type="chain" id="PRO_5032429039" evidence="1">
    <location>
        <begin position="22"/>
        <end position="80"/>
    </location>
</feature>
<organism evidence="3 4">
    <name type="scientific">Thermonema lapsum</name>
    <dbReference type="NCBI Taxonomy" id="28195"/>
    <lineage>
        <taxon>Bacteria</taxon>
        <taxon>Pseudomonadati</taxon>
        <taxon>Bacteroidota</taxon>
        <taxon>Cytophagia</taxon>
        <taxon>Cytophagales</taxon>
        <taxon>Thermonemataceae</taxon>
        <taxon>Thermonema</taxon>
    </lineage>
</organism>
<dbReference type="RefSeq" id="WP_166919071.1">
    <property type="nucleotide sequence ID" value="NZ_JAASRN010000002.1"/>
</dbReference>
<evidence type="ECO:0000313" key="3">
    <source>
        <dbReference type="EMBL" id="NIK73806.1"/>
    </source>
</evidence>
<keyword evidence="4" id="KW-1185">Reference proteome</keyword>
<evidence type="ECO:0000313" key="4">
    <source>
        <dbReference type="Proteomes" id="UP000537126"/>
    </source>
</evidence>
<sequence length="80" mass="8958">MMKKIAVVLAVAFAMSLTACSIEKQEQEQSSGQTPTHKKHMQQAGVMYQCPMKCEEDKMYDEEGDCPVCGMPLEKVEVKD</sequence>
<gene>
    <name evidence="3" type="ORF">FHS56_001319</name>
</gene>
<dbReference type="Pfam" id="PF19335">
    <property type="entry name" value="HMBD"/>
    <property type="match status" value="1"/>
</dbReference>
<name>A0A846MQF7_9BACT</name>
<proteinExistence type="predicted"/>
<feature type="domain" description="Heavy metal binding" evidence="2">
    <location>
        <begin position="48"/>
        <end position="76"/>
    </location>
</feature>
<dbReference type="PROSITE" id="PS51257">
    <property type="entry name" value="PROKAR_LIPOPROTEIN"/>
    <property type="match status" value="1"/>
</dbReference>
<dbReference type="AlphaFoldDB" id="A0A846MQF7"/>
<comment type="caution">
    <text evidence="3">The sequence shown here is derived from an EMBL/GenBank/DDBJ whole genome shotgun (WGS) entry which is preliminary data.</text>
</comment>
<protein>
    <submittedName>
        <fullName evidence="3">Putative paraquat-inducible protein A</fullName>
    </submittedName>
</protein>
<evidence type="ECO:0000259" key="2">
    <source>
        <dbReference type="Pfam" id="PF19335"/>
    </source>
</evidence>
<dbReference type="InterPro" id="IPR045800">
    <property type="entry name" value="HMBD"/>
</dbReference>
<dbReference type="Proteomes" id="UP000537126">
    <property type="component" value="Unassembled WGS sequence"/>
</dbReference>
<dbReference type="EMBL" id="JAASRN010000002">
    <property type="protein sequence ID" value="NIK73806.1"/>
    <property type="molecule type" value="Genomic_DNA"/>
</dbReference>
<feature type="signal peptide" evidence="1">
    <location>
        <begin position="1"/>
        <end position="21"/>
    </location>
</feature>
<accession>A0A846MQF7</accession>
<keyword evidence="1" id="KW-0732">Signal</keyword>
<evidence type="ECO:0000256" key="1">
    <source>
        <dbReference type="SAM" id="SignalP"/>
    </source>
</evidence>
<dbReference type="GO" id="GO:0046872">
    <property type="term" value="F:metal ion binding"/>
    <property type="evidence" value="ECO:0007669"/>
    <property type="project" value="InterPro"/>
</dbReference>